<organism evidence="10 11">
    <name type="scientific">Stereocaulon virgatum</name>
    <dbReference type="NCBI Taxonomy" id="373712"/>
    <lineage>
        <taxon>Eukaryota</taxon>
        <taxon>Fungi</taxon>
        <taxon>Dikarya</taxon>
        <taxon>Ascomycota</taxon>
        <taxon>Pezizomycotina</taxon>
        <taxon>Lecanoromycetes</taxon>
        <taxon>OSLEUM clade</taxon>
        <taxon>Lecanoromycetidae</taxon>
        <taxon>Lecanorales</taxon>
        <taxon>Lecanorineae</taxon>
        <taxon>Stereocaulaceae</taxon>
        <taxon>Stereocaulon</taxon>
    </lineage>
</organism>
<keyword evidence="4" id="KW-0805">Transcription regulation</keyword>
<accession>A0ABR4AEX4</accession>
<dbReference type="InterPro" id="IPR000812">
    <property type="entry name" value="TFIIB"/>
</dbReference>
<dbReference type="SMART" id="SM00385">
    <property type="entry name" value="CYCLIN"/>
    <property type="match status" value="2"/>
</dbReference>
<dbReference type="PROSITE" id="PS51134">
    <property type="entry name" value="ZF_TFIIB"/>
    <property type="match status" value="1"/>
</dbReference>
<proteinExistence type="inferred from homology"/>
<dbReference type="Proteomes" id="UP001590950">
    <property type="component" value="Unassembled WGS sequence"/>
</dbReference>
<dbReference type="Pfam" id="PF08271">
    <property type="entry name" value="Zn_Ribbon_TF"/>
    <property type="match status" value="1"/>
</dbReference>
<comment type="similarity">
    <text evidence="1">Belongs to the TFIIB family.</text>
</comment>
<evidence type="ECO:0000259" key="9">
    <source>
        <dbReference type="PROSITE" id="PS51134"/>
    </source>
</evidence>
<reference evidence="10 11" key="1">
    <citation type="submission" date="2024-09" db="EMBL/GenBank/DDBJ databases">
        <title>Rethinking Asexuality: The Enigmatic Case of Functional Sexual Genes in Lepraria (Stereocaulaceae).</title>
        <authorList>
            <person name="Doellman M."/>
            <person name="Sun Y."/>
            <person name="Barcenas-Pena A."/>
            <person name="Lumbsch H.T."/>
            <person name="Grewe F."/>
        </authorList>
    </citation>
    <scope>NUCLEOTIDE SEQUENCE [LARGE SCALE GENOMIC DNA]</scope>
    <source>
        <strain evidence="10 11">Mercado 3170</strain>
    </source>
</reference>
<dbReference type="EMBL" id="JBEFKJ010000010">
    <property type="protein sequence ID" value="KAL2044034.1"/>
    <property type="molecule type" value="Genomic_DNA"/>
</dbReference>
<evidence type="ECO:0000256" key="5">
    <source>
        <dbReference type="ARBA" id="ARBA00023163"/>
    </source>
</evidence>
<keyword evidence="3" id="KW-0677">Repeat</keyword>
<keyword evidence="7" id="KW-0479">Metal-binding</keyword>
<gene>
    <name evidence="10" type="ORF">N7G274_003555</name>
</gene>
<dbReference type="SUPFAM" id="SSF47954">
    <property type="entry name" value="Cyclin-like"/>
    <property type="match status" value="2"/>
</dbReference>
<keyword evidence="7" id="KW-0863">Zinc-finger</keyword>
<dbReference type="InterPro" id="IPR013763">
    <property type="entry name" value="Cyclin-like_dom"/>
</dbReference>
<evidence type="ECO:0000256" key="8">
    <source>
        <dbReference type="SAM" id="MobiDB-lite"/>
    </source>
</evidence>
<keyword evidence="7" id="KW-0862">Zinc</keyword>
<evidence type="ECO:0000256" key="7">
    <source>
        <dbReference type="PROSITE-ProRule" id="PRU00469"/>
    </source>
</evidence>
<comment type="caution">
    <text evidence="10">The sequence shown here is derived from an EMBL/GenBank/DDBJ whole genome shotgun (WGS) entry which is preliminary data.</text>
</comment>
<dbReference type="Gene3D" id="1.10.472.170">
    <property type="match status" value="1"/>
</dbReference>
<feature type="region of interest" description="Disordered" evidence="8">
    <location>
        <begin position="63"/>
        <end position="84"/>
    </location>
</feature>
<dbReference type="SUPFAM" id="SSF57783">
    <property type="entry name" value="Zinc beta-ribbon"/>
    <property type="match status" value="1"/>
</dbReference>
<name>A0ABR4AEX4_9LECA</name>
<dbReference type="InterPro" id="IPR023486">
    <property type="entry name" value="TFIIB_CS"/>
</dbReference>
<dbReference type="InterPro" id="IPR013150">
    <property type="entry name" value="TFIIB_cyclin"/>
</dbReference>
<evidence type="ECO:0000256" key="1">
    <source>
        <dbReference type="ARBA" id="ARBA00010857"/>
    </source>
</evidence>
<keyword evidence="5" id="KW-0804">Transcription</keyword>
<protein>
    <recommendedName>
        <fullName evidence="2">Transcription initiation factor IIB</fullName>
    </recommendedName>
    <alternativeName>
        <fullName evidence="6">General transcription factor TFIIB</fullName>
    </alternativeName>
</protein>
<evidence type="ECO:0000256" key="2">
    <source>
        <dbReference type="ARBA" id="ARBA00013932"/>
    </source>
</evidence>
<evidence type="ECO:0000313" key="11">
    <source>
        <dbReference type="Proteomes" id="UP001590950"/>
    </source>
</evidence>
<dbReference type="CDD" id="cd20551">
    <property type="entry name" value="CYCLIN_TFIIB_rpt1"/>
    <property type="match status" value="1"/>
</dbReference>
<dbReference type="InterPro" id="IPR013137">
    <property type="entry name" value="Znf_TFIIB"/>
</dbReference>
<dbReference type="PROSITE" id="PS00782">
    <property type="entry name" value="TFIIB"/>
    <property type="match status" value="2"/>
</dbReference>
<dbReference type="Pfam" id="PF00382">
    <property type="entry name" value="TFIIB"/>
    <property type="match status" value="2"/>
</dbReference>
<evidence type="ECO:0000256" key="3">
    <source>
        <dbReference type="ARBA" id="ARBA00022737"/>
    </source>
</evidence>
<evidence type="ECO:0000313" key="10">
    <source>
        <dbReference type="EMBL" id="KAL2044034.1"/>
    </source>
</evidence>
<dbReference type="PANTHER" id="PTHR11618">
    <property type="entry name" value="TRANSCRIPTION INITIATION FACTOR IIB-RELATED"/>
    <property type="match status" value="1"/>
</dbReference>
<dbReference type="PANTHER" id="PTHR11618:SF13">
    <property type="entry name" value="TRANSCRIPTION INITIATION FACTOR IIB"/>
    <property type="match status" value="1"/>
</dbReference>
<dbReference type="PRINTS" id="PR00685">
    <property type="entry name" value="TIFACTORIIB"/>
</dbReference>
<dbReference type="InterPro" id="IPR036915">
    <property type="entry name" value="Cyclin-like_sf"/>
</dbReference>
<evidence type="ECO:0000256" key="6">
    <source>
        <dbReference type="ARBA" id="ARBA00031706"/>
    </source>
</evidence>
<sequence length="350" mass="38527">MATMAATSQEQWKENLNLHLICRDCKEDPPNLVEEFSSGDMVCGTCGLVLGDRIVDTRSEWRTFSNDDQGSDDPSRVGDGPNPLLNGSQLQTTIAFSDSANGRSRDLHRAQNKSTHDKSTKTLLAAYKELGNFCDGLHLPTIVSNTTKLLFKKVHDANAFRGKSQETVIAGCIFIACRQHKVPRTFREIFALTKVSKAEIGRIFKQLEKFFAAENLAAKTKVEKSGGQMVQEGEYNTTQSTDPTMLCERYCSQLGLKFAFINLSKEIAVKTDKVGSLAGRSPLSIAAACIYMASHLLGEPKTPKEISNVAGVSDGTIRNAYKLIYPKREDLIDPKWLENGKGDLKALPTT</sequence>
<evidence type="ECO:0000256" key="4">
    <source>
        <dbReference type="ARBA" id="ARBA00023015"/>
    </source>
</evidence>
<keyword evidence="11" id="KW-1185">Reference proteome</keyword>
<dbReference type="Gene3D" id="1.10.472.10">
    <property type="entry name" value="Cyclin-like"/>
    <property type="match status" value="1"/>
</dbReference>
<feature type="domain" description="TFIIB-type" evidence="9">
    <location>
        <begin position="18"/>
        <end position="51"/>
    </location>
</feature>